<name>A0A2H3LAS7_9CHLR</name>
<evidence type="ECO:0000259" key="2">
    <source>
        <dbReference type="Pfam" id="PF25390"/>
    </source>
</evidence>
<dbReference type="InterPro" id="IPR000408">
    <property type="entry name" value="Reg_chr_condens"/>
</dbReference>
<dbReference type="InterPro" id="IPR009091">
    <property type="entry name" value="RCC1/BLIP-II"/>
</dbReference>
<keyword evidence="1" id="KW-0677">Repeat</keyword>
<dbReference type="Pfam" id="PF25390">
    <property type="entry name" value="WD40_RLD"/>
    <property type="match status" value="1"/>
</dbReference>
<dbReference type="PROSITE" id="PS50012">
    <property type="entry name" value="RCC1_3"/>
    <property type="match status" value="6"/>
</dbReference>
<dbReference type="SUPFAM" id="SSF50965">
    <property type="entry name" value="Galactose oxidase, central domain"/>
    <property type="match status" value="1"/>
</dbReference>
<gene>
    <name evidence="3" type="ORF">A9Q02_09310</name>
</gene>
<dbReference type="RefSeq" id="WP_097650905.1">
    <property type="nucleotide sequence ID" value="NZ_LYXE01000036.1"/>
</dbReference>
<dbReference type="AlphaFoldDB" id="A0A2H3LAS7"/>
<keyword evidence="4" id="KW-1185">Reference proteome</keyword>
<evidence type="ECO:0000313" key="4">
    <source>
        <dbReference type="Proteomes" id="UP000220922"/>
    </source>
</evidence>
<organism evidence="3 4">
    <name type="scientific">Candidatus Chloroploca asiatica</name>
    <dbReference type="NCBI Taxonomy" id="1506545"/>
    <lineage>
        <taxon>Bacteria</taxon>
        <taxon>Bacillati</taxon>
        <taxon>Chloroflexota</taxon>
        <taxon>Chloroflexia</taxon>
        <taxon>Chloroflexales</taxon>
        <taxon>Chloroflexineae</taxon>
        <taxon>Oscillochloridaceae</taxon>
        <taxon>Candidatus Chloroploca</taxon>
    </lineage>
</organism>
<reference evidence="3 4" key="1">
    <citation type="submission" date="2016-05" db="EMBL/GenBank/DDBJ databases">
        <authorList>
            <person name="Lavstsen T."/>
            <person name="Jespersen J.S."/>
        </authorList>
    </citation>
    <scope>NUCLEOTIDE SEQUENCE [LARGE SCALE GENOMIC DNA]</scope>
    <source>
        <strain evidence="3 4">B7-9</strain>
    </source>
</reference>
<protein>
    <recommendedName>
        <fullName evidence="2">RCC1-like domain-containing protein</fullName>
    </recommendedName>
</protein>
<dbReference type="EMBL" id="LYXE01000036">
    <property type="protein sequence ID" value="PDW00578.1"/>
    <property type="molecule type" value="Genomic_DNA"/>
</dbReference>
<dbReference type="OrthoDB" id="27389at2"/>
<dbReference type="Gene3D" id="2.130.10.30">
    <property type="entry name" value="Regulator of chromosome condensation 1/beta-lactamase-inhibitor protein II"/>
    <property type="match status" value="2"/>
</dbReference>
<comment type="caution">
    <text evidence="3">The sequence shown here is derived from an EMBL/GenBank/DDBJ whole genome shotgun (WGS) entry which is preliminary data.</text>
</comment>
<dbReference type="InterPro" id="IPR051625">
    <property type="entry name" value="Signaling_Regulatory_Domain"/>
</dbReference>
<dbReference type="PRINTS" id="PR00633">
    <property type="entry name" value="RCCNDNSATION"/>
</dbReference>
<dbReference type="SUPFAM" id="SSF50985">
    <property type="entry name" value="RCC1/BLIP-II"/>
    <property type="match status" value="1"/>
</dbReference>
<dbReference type="InterPro" id="IPR058923">
    <property type="entry name" value="RCC1-like_dom"/>
</dbReference>
<evidence type="ECO:0000256" key="1">
    <source>
        <dbReference type="ARBA" id="ARBA00022737"/>
    </source>
</evidence>
<dbReference type="PANTHER" id="PTHR22872">
    <property type="entry name" value="BTK-BINDING PROTEIN-RELATED"/>
    <property type="match status" value="1"/>
</dbReference>
<dbReference type="InterPro" id="IPR011043">
    <property type="entry name" value="Gal_Oxase/kelch_b-propeller"/>
</dbReference>
<sequence length="414" mass="43119">MRPTIKQFTLLGLVLALLGLGQFTGLSAASWNGPAREAGLTQTTTPLTGIVQVSASFHTCALTLEGDLLCWGANSSRQLGDGTFNHRLLPMRVERLEPKARAVATSNGETCVVTTEGAVLCWGSNLDGQLGNGTTQGSSWPVMVSGLDRGVTAVSGSYGHFCALTLEGDVWCWGRNDYGQLGDGTTEQRLTPVKVSGLNRDIATLAVGNYHTCVLTNTGGVKCWGQNFAGHLGDGTRENRAEPVAVVGLDQGVSAITLGLNHTCALTDAGAVLCWGGNISGELGDGTTIGRLTPGLVSGMEQGITAISATEQHTCAVTAQGGVVCWGKNNEGQLGDGTTTQRPIPVAVTGLQSGITAVVTGGLHTCALMLDRSLHCWGYNVYGQLGDGTTTRRLTPVGVVWEAPQSVFLPLVRR</sequence>
<feature type="domain" description="RCC1-like" evidence="2">
    <location>
        <begin position="149"/>
        <end position="397"/>
    </location>
</feature>
<evidence type="ECO:0000313" key="3">
    <source>
        <dbReference type="EMBL" id="PDW00578.1"/>
    </source>
</evidence>
<accession>A0A2H3LAS7</accession>
<dbReference type="Pfam" id="PF13540">
    <property type="entry name" value="RCC1_2"/>
    <property type="match status" value="2"/>
</dbReference>
<proteinExistence type="predicted"/>
<dbReference type="Proteomes" id="UP000220922">
    <property type="component" value="Unassembled WGS sequence"/>
</dbReference>